<protein>
    <recommendedName>
        <fullName evidence="5">Lipoprotein</fullName>
    </recommendedName>
</protein>
<reference evidence="3 4" key="1">
    <citation type="journal article" date="2015" name="Genome Announc.">
        <title>Complete Genome Sequence of Spiroplasma turonicum Strain Tab4cT, a Parasite of a Horse Fly, Haematopota sp. (Diptera: Tabanidae).</title>
        <authorList>
            <person name="Davis R.E."/>
            <person name="Shao J."/>
            <person name="Zhao Y."/>
            <person name="Gasparich G.E."/>
            <person name="Gaynor B.J."/>
            <person name="Donofrio N."/>
        </authorList>
    </citation>
    <scope>NUCLEOTIDE SEQUENCE [LARGE SCALE GENOMIC DNA]</scope>
    <source>
        <strain evidence="3 4">Tab4c</strain>
    </source>
</reference>
<feature type="signal peptide" evidence="2">
    <location>
        <begin position="1"/>
        <end position="19"/>
    </location>
</feature>
<sequence length="95" mass="10608">MKKLSYILISFGLMVSSTASLISCDFNNNAMSGCNSMPNGGEVEKTNPEQNSKSSKSVKILECEFEDLDVFANNETDWKTINKTYNNEIENVKKV</sequence>
<dbReference type="PROSITE" id="PS51257">
    <property type="entry name" value="PROKAR_LIPOPROTEIN"/>
    <property type="match status" value="1"/>
</dbReference>
<evidence type="ECO:0000256" key="1">
    <source>
        <dbReference type="SAM" id="MobiDB-lite"/>
    </source>
</evidence>
<evidence type="ECO:0008006" key="5">
    <source>
        <dbReference type="Google" id="ProtNLM"/>
    </source>
</evidence>
<feature type="region of interest" description="Disordered" evidence="1">
    <location>
        <begin position="35"/>
        <end position="55"/>
    </location>
</feature>
<evidence type="ECO:0000313" key="3">
    <source>
        <dbReference type="EMBL" id="AKU79918.1"/>
    </source>
</evidence>
<evidence type="ECO:0000256" key="2">
    <source>
        <dbReference type="SAM" id="SignalP"/>
    </source>
</evidence>
<evidence type="ECO:0000313" key="4">
    <source>
        <dbReference type="Proteomes" id="UP000067243"/>
    </source>
</evidence>
<dbReference type="AlphaFoldDB" id="A0A0K1P6I8"/>
<keyword evidence="2" id="KW-0732">Signal</keyword>
<organism evidence="3 4">
    <name type="scientific">Spiroplasma turonicum</name>
    <dbReference type="NCBI Taxonomy" id="216946"/>
    <lineage>
        <taxon>Bacteria</taxon>
        <taxon>Bacillati</taxon>
        <taxon>Mycoplasmatota</taxon>
        <taxon>Mollicutes</taxon>
        <taxon>Entomoplasmatales</taxon>
        <taxon>Spiroplasmataceae</taxon>
        <taxon>Spiroplasma</taxon>
    </lineage>
</organism>
<dbReference type="Proteomes" id="UP000067243">
    <property type="component" value="Chromosome"/>
</dbReference>
<gene>
    <name evidence="3" type="ORF">STURON_00672</name>
</gene>
<name>A0A0K1P6I8_9MOLU</name>
<dbReference type="KEGG" id="stur:STURON_00672"/>
<dbReference type="PATRIC" id="fig|216946.3.peg.698"/>
<dbReference type="EMBL" id="CP012328">
    <property type="protein sequence ID" value="AKU79918.1"/>
    <property type="molecule type" value="Genomic_DNA"/>
</dbReference>
<keyword evidence="4" id="KW-1185">Reference proteome</keyword>
<proteinExistence type="predicted"/>
<accession>A0A0K1P6I8</accession>
<dbReference type="RefSeq" id="WP_075048501.1">
    <property type="nucleotide sequence ID" value="NZ_CP012328.1"/>
</dbReference>
<feature type="chain" id="PRO_5009779615" description="Lipoprotein" evidence="2">
    <location>
        <begin position="20"/>
        <end position="95"/>
    </location>
</feature>